<evidence type="ECO:0000256" key="13">
    <source>
        <dbReference type="ARBA" id="ARBA00025830"/>
    </source>
</evidence>
<evidence type="ECO:0000313" key="18">
    <source>
        <dbReference type="Proteomes" id="UP001284601"/>
    </source>
</evidence>
<evidence type="ECO:0000256" key="2">
    <source>
        <dbReference type="ARBA" id="ARBA00005513"/>
    </source>
</evidence>
<dbReference type="InterPro" id="IPR005864">
    <property type="entry name" value="ATP_synth_F0_bsu_bac"/>
</dbReference>
<keyword evidence="10 14" id="KW-0472">Membrane</keyword>
<keyword evidence="6 14" id="KW-0812">Transmembrane</keyword>
<dbReference type="EMBL" id="JAWSTH010000061">
    <property type="protein sequence ID" value="MDW5596631.1"/>
    <property type="molecule type" value="Genomic_DNA"/>
</dbReference>
<evidence type="ECO:0000256" key="9">
    <source>
        <dbReference type="ARBA" id="ARBA00023065"/>
    </source>
</evidence>
<evidence type="ECO:0000256" key="3">
    <source>
        <dbReference type="ARBA" id="ARBA00022448"/>
    </source>
</evidence>
<sequence length="196" mass="21943">MFAAIDIIAAPFVLAATETAEDEGLNPLVRVVPGLMIWTLLAFVVAMLVLRKYAWPQITRILDARQTQIEDSIDAAERTRQEADQLLAEYRERLAEARAQADEIVAKAERAGEVAEREAIDAAKVKREDLLEQTRRDIQAETQAAIQEIRREVADLTVAATEKVTRKTLSAEDQKRLVEEALSELDFSALSGDRRN</sequence>
<comment type="subcellular location">
    <subcellularLocation>
        <location evidence="1 14">Cell membrane</location>
        <topology evidence="1 14">Single-pass membrane protein</topology>
    </subcellularLocation>
</comment>
<evidence type="ECO:0000256" key="5">
    <source>
        <dbReference type="ARBA" id="ARBA00022547"/>
    </source>
</evidence>
<gene>
    <name evidence="14 17" type="primary">atpF</name>
    <name evidence="17" type="ORF">R7226_19950</name>
</gene>
<dbReference type="HAMAP" id="MF_01398">
    <property type="entry name" value="ATP_synth_b_bprime"/>
    <property type="match status" value="1"/>
</dbReference>
<proteinExistence type="inferred from homology"/>
<comment type="similarity">
    <text evidence="2 14 15">Belongs to the ATPase B chain family.</text>
</comment>
<evidence type="ECO:0000256" key="6">
    <source>
        <dbReference type="ARBA" id="ARBA00022692"/>
    </source>
</evidence>
<feature type="transmembrane region" description="Helical" evidence="14">
    <location>
        <begin position="31"/>
        <end position="50"/>
    </location>
</feature>
<evidence type="ECO:0000256" key="14">
    <source>
        <dbReference type="HAMAP-Rule" id="MF_01398"/>
    </source>
</evidence>
<keyword evidence="5 14" id="KW-0138">CF(0)</keyword>
<dbReference type="RefSeq" id="WP_318599068.1">
    <property type="nucleotide sequence ID" value="NZ_JAWSTH010000061.1"/>
</dbReference>
<evidence type="ECO:0000256" key="16">
    <source>
        <dbReference type="SAM" id="Coils"/>
    </source>
</evidence>
<evidence type="ECO:0000256" key="10">
    <source>
        <dbReference type="ARBA" id="ARBA00023136"/>
    </source>
</evidence>
<keyword evidence="7 14" id="KW-0375">Hydrogen ion transport</keyword>
<dbReference type="NCBIfam" id="TIGR01144">
    <property type="entry name" value="ATP_synt_b"/>
    <property type="match status" value="1"/>
</dbReference>
<comment type="function">
    <text evidence="12 14">F(1)F(0) ATP synthase produces ATP from ADP in the presence of a proton or sodium gradient. F-type ATPases consist of two structural domains, F(1) containing the extramembraneous catalytic core and F(0) containing the membrane proton channel, linked together by a central stalk and a peripheral stalk. During catalysis, ATP synthesis in the catalytic domain of F(1) is coupled via a rotary mechanism of the central stalk subunits to proton translocation.</text>
</comment>
<dbReference type="Proteomes" id="UP001284601">
    <property type="component" value="Unassembled WGS sequence"/>
</dbReference>
<comment type="function">
    <text evidence="14">Component of the F(0) channel, it forms part of the peripheral stalk, linking F(1) to F(0).</text>
</comment>
<protein>
    <recommendedName>
        <fullName evidence="14">ATP synthase subunit b</fullName>
    </recommendedName>
    <alternativeName>
        <fullName evidence="14">ATP synthase F(0) sector subunit b</fullName>
    </alternativeName>
    <alternativeName>
        <fullName evidence="14">ATPase subunit I</fullName>
    </alternativeName>
    <alternativeName>
        <fullName evidence="14">F-type ATPase subunit b</fullName>
        <shortName evidence="14">F-ATPase subunit b</shortName>
    </alternativeName>
</protein>
<keyword evidence="4 14" id="KW-1003">Cell membrane</keyword>
<evidence type="ECO:0000256" key="7">
    <source>
        <dbReference type="ARBA" id="ARBA00022781"/>
    </source>
</evidence>
<accession>A0ABU4HTJ5</accession>
<dbReference type="Gene3D" id="6.10.250.1580">
    <property type="match status" value="1"/>
</dbReference>
<keyword evidence="18" id="KW-1185">Reference proteome</keyword>
<keyword evidence="3 14" id="KW-0813">Transport</keyword>
<reference evidence="18" key="1">
    <citation type="submission" date="2023-07" db="EMBL/GenBank/DDBJ databases">
        <title>Conexibacter stalactiti sp. nov., isolated from stalactites in a lava cave and emended description of the genus Conexibacter.</title>
        <authorList>
            <person name="Lee S.D."/>
        </authorList>
    </citation>
    <scope>NUCLEOTIDE SEQUENCE [LARGE SCALE GENOMIC DNA]</scope>
    <source>
        <strain evidence="18">KCTC 39840</strain>
    </source>
</reference>
<organism evidence="17 18">
    <name type="scientific">Conexibacter stalactiti</name>
    <dbReference type="NCBI Taxonomy" id="1940611"/>
    <lineage>
        <taxon>Bacteria</taxon>
        <taxon>Bacillati</taxon>
        <taxon>Actinomycetota</taxon>
        <taxon>Thermoleophilia</taxon>
        <taxon>Solirubrobacterales</taxon>
        <taxon>Conexibacteraceae</taxon>
        <taxon>Conexibacter</taxon>
    </lineage>
</organism>
<comment type="subunit">
    <text evidence="13 14">F-type ATPases have 2 components, F(1) - the catalytic core - and F(0) - the membrane proton channel. F(1) has five subunits: alpha(3), beta(3), gamma(1), delta(1), epsilon(1). F(0) has three main subunits: a(1), b(2) and c(10-14). The alpha and beta chains form an alternating ring which encloses part of the gamma chain. F(1) is attached to F(0) by a central stalk formed by the gamma and epsilon chains, while a peripheral stalk is formed by the delta and b chains.</text>
</comment>
<keyword evidence="8 14" id="KW-1133">Transmembrane helix</keyword>
<dbReference type="InterPro" id="IPR028987">
    <property type="entry name" value="ATP_synth_B-like_membr_sf"/>
</dbReference>
<evidence type="ECO:0000313" key="17">
    <source>
        <dbReference type="EMBL" id="MDW5596631.1"/>
    </source>
</evidence>
<evidence type="ECO:0000256" key="4">
    <source>
        <dbReference type="ARBA" id="ARBA00022475"/>
    </source>
</evidence>
<dbReference type="PANTHER" id="PTHR33445:SF1">
    <property type="entry name" value="ATP SYNTHASE SUBUNIT B"/>
    <property type="match status" value="1"/>
</dbReference>
<dbReference type="PANTHER" id="PTHR33445">
    <property type="entry name" value="ATP SYNTHASE SUBUNIT B', CHLOROPLASTIC"/>
    <property type="match status" value="1"/>
</dbReference>
<dbReference type="SUPFAM" id="SSF81573">
    <property type="entry name" value="F1F0 ATP synthase subunit B, membrane domain"/>
    <property type="match status" value="1"/>
</dbReference>
<evidence type="ECO:0000256" key="8">
    <source>
        <dbReference type="ARBA" id="ARBA00022989"/>
    </source>
</evidence>
<dbReference type="CDD" id="cd06503">
    <property type="entry name" value="ATP-synt_Fo_b"/>
    <property type="match status" value="1"/>
</dbReference>
<evidence type="ECO:0000256" key="11">
    <source>
        <dbReference type="ARBA" id="ARBA00023310"/>
    </source>
</evidence>
<evidence type="ECO:0000256" key="15">
    <source>
        <dbReference type="RuleBase" id="RU003848"/>
    </source>
</evidence>
<evidence type="ECO:0000256" key="12">
    <source>
        <dbReference type="ARBA" id="ARBA00025198"/>
    </source>
</evidence>
<keyword evidence="11 14" id="KW-0066">ATP synthesis</keyword>
<keyword evidence="9 14" id="KW-0406">Ion transport</keyword>
<dbReference type="InterPro" id="IPR002146">
    <property type="entry name" value="ATP_synth_b/b'su_bac/chlpt"/>
</dbReference>
<dbReference type="InterPro" id="IPR050059">
    <property type="entry name" value="ATP_synthase_B_chain"/>
</dbReference>
<dbReference type="Pfam" id="PF00430">
    <property type="entry name" value="ATP-synt_B"/>
    <property type="match status" value="1"/>
</dbReference>
<comment type="caution">
    <text evidence="17">The sequence shown here is derived from an EMBL/GenBank/DDBJ whole genome shotgun (WGS) entry which is preliminary data.</text>
</comment>
<evidence type="ECO:0000256" key="1">
    <source>
        <dbReference type="ARBA" id="ARBA00004162"/>
    </source>
</evidence>
<name>A0ABU4HTJ5_9ACTN</name>
<feature type="coiled-coil region" evidence="16">
    <location>
        <begin position="69"/>
        <end position="111"/>
    </location>
</feature>
<keyword evidence="16" id="KW-0175">Coiled coil</keyword>